<evidence type="ECO:0000259" key="14">
    <source>
        <dbReference type="PROSITE" id="PS50887"/>
    </source>
</evidence>
<feature type="signal peptide" evidence="13">
    <location>
        <begin position="1"/>
        <end position="27"/>
    </location>
</feature>
<comment type="catalytic activity">
    <reaction evidence="11">
        <text>N(6)-(pyridoxal phosphate)-L-lysyl-[4-amino-5-hydroxymethyl-2-methylpyrimidine phosphate synthase] + L-histidyl-[4-amino-5-hydroxymethyl-2-methylpyrimidine phosphate synthase] + 2 Fe(3+) + 4 H2O = L-lysyl-[4-amino-5-hydroxymethyl-2-methylpyrimidine phosphate synthase] + (2S)-2-amino-5-hydroxy-4-oxopentanoyl-[4-amino-5-hydroxymethyl-2-methylpyrimidine phosphate synthase] + 4-amino-2-methyl-5-(phosphooxymethyl)pyrimidine + 3-oxopropanoate + 2 Fe(2+) + 2 H(+)</text>
        <dbReference type="Rhea" id="RHEA:65756"/>
        <dbReference type="Rhea" id="RHEA-COMP:16892"/>
        <dbReference type="Rhea" id="RHEA-COMP:16893"/>
        <dbReference type="Rhea" id="RHEA-COMP:16894"/>
        <dbReference type="Rhea" id="RHEA-COMP:16895"/>
        <dbReference type="ChEBI" id="CHEBI:15377"/>
        <dbReference type="ChEBI" id="CHEBI:15378"/>
        <dbReference type="ChEBI" id="CHEBI:29033"/>
        <dbReference type="ChEBI" id="CHEBI:29034"/>
        <dbReference type="ChEBI" id="CHEBI:29969"/>
        <dbReference type="ChEBI" id="CHEBI:29979"/>
        <dbReference type="ChEBI" id="CHEBI:33190"/>
        <dbReference type="ChEBI" id="CHEBI:58354"/>
        <dbReference type="ChEBI" id="CHEBI:143915"/>
        <dbReference type="ChEBI" id="CHEBI:157692"/>
    </reaction>
    <physiologicalReaction direction="left-to-right" evidence="11">
        <dbReference type="Rhea" id="RHEA:65757"/>
    </physiologicalReaction>
</comment>
<dbReference type="CDD" id="cd01949">
    <property type="entry name" value="GGDEF"/>
    <property type="match status" value="1"/>
</dbReference>
<evidence type="ECO:0000256" key="13">
    <source>
        <dbReference type="SAM" id="SignalP"/>
    </source>
</evidence>
<feature type="transmembrane region" description="Helical" evidence="12">
    <location>
        <begin position="329"/>
        <end position="350"/>
    </location>
</feature>
<feature type="chain" id="PRO_5046797440" description="Thiamine pyrimidine synthase" evidence="13">
    <location>
        <begin position="28"/>
        <end position="536"/>
    </location>
</feature>
<name>A0ABX4G158_9GAMM</name>
<evidence type="ECO:0000256" key="9">
    <source>
        <dbReference type="ARBA" id="ARBA00023004"/>
    </source>
</evidence>
<dbReference type="SUPFAM" id="SSF55073">
    <property type="entry name" value="Nucleotide cyclase"/>
    <property type="match status" value="1"/>
</dbReference>
<evidence type="ECO:0000256" key="4">
    <source>
        <dbReference type="ARBA" id="ARBA00011738"/>
    </source>
</evidence>
<keyword evidence="6" id="KW-0479">Metal-binding</keyword>
<dbReference type="PANTHER" id="PTHR31528:SF1">
    <property type="entry name" value="4-AMINO-5-HYDROXYMETHYL-2-METHYLPYRIMIDINE PHOSPHATE SYNTHASE THI11-RELATED"/>
    <property type="match status" value="1"/>
</dbReference>
<evidence type="ECO:0000313" key="16">
    <source>
        <dbReference type="Proteomes" id="UP000215999"/>
    </source>
</evidence>
<comment type="caution">
    <text evidence="15">The sequence shown here is derived from an EMBL/GenBank/DDBJ whole genome shotgun (WGS) entry which is preliminary data.</text>
</comment>
<dbReference type="RefSeq" id="WP_094956441.1">
    <property type="nucleotide sequence ID" value="NZ_NOIF01000024.1"/>
</dbReference>
<protein>
    <recommendedName>
        <fullName evidence="10">Thiamine pyrimidine synthase</fullName>
    </recommendedName>
</protein>
<evidence type="ECO:0000256" key="2">
    <source>
        <dbReference type="ARBA" id="ARBA00004948"/>
    </source>
</evidence>
<dbReference type="Pfam" id="PF09084">
    <property type="entry name" value="NMT1"/>
    <property type="match status" value="1"/>
</dbReference>
<evidence type="ECO:0000256" key="5">
    <source>
        <dbReference type="ARBA" id="ARBA00022679"/>
    </source>
</evidence>
<proteinExistence type="inferred from homology"/>
<accession>A0ABX4G158</accession>
<comment type="function">
    <text evidence="1">Responsible for the formation of the pyrimidine heterocycle in the thiamine biosynthesis pathway. Catalyzes the formation of hydroxymethylpyrimidine phosphate (HMP-P) from histidine and pyridoxal phosphate (PLP). The protein uses PLP and the active site histidine to form HMP-P, generating an inactive enzyme. The enzyme can only undergo a single turnover, which suggests it is a suicide enzyme.</text>
</comment>
<keyword evidence="16" id="KW-1185">Reference proteome</keyword>
<feature type="domain" description="GGDEF" evidence="14">
    <location>
        <begin position="402"/>
        <end position="533"/>
    </location>
</feature>
<organism evidence="15 16">
    <name type="scientific">Photobacterium sanguinicancri</name>
    <dbReference type="NCBI Taxonomy" id="875932"/>
    <lineage>
        <taxon>Bacteria</taxon>
        <taxon>Pseudomonadati</taxon>
        <taxon>Pseudomonadota</taxon>
        <taxon>Gammaproteobacteria</taxon>
        <taxon>Vibrionales</taxon>
        <taxon>Vibrionaceae</taxon>
        <taxon>Photobacterium</taxon>
    </lineage>
</organism>
<comment type="pathway">
    <text evidence="2">Cofactor biosynthesis; thiamine diphosphate biosynthesis.</text>
</comment>
<dbReference type="Gene3D" id="3.40.190.10">
    <property type="entry name" value="Periplasmic binding protein-like II"/>
    <property type="match status" value="2"/>
</dbReference>
<evidence type="ECO:0000256" key="8">
    <source>
        <dbReference type="ARBA" id="ARBA00022977"/>
    </source>
</evidence>
<dbReference type="InterPro" id="IPR043128">
    <property type="entry name" value="Rev_trsase/Diguanyl_cyclase"/>
</dbReference>
<keyword evidence="12" id="KW-0812">Transmembrane</keyword>
<comment type="subunit">
    <text evidence="4">Homodimer.</text>
</comment>
<evidence type="ECO:0000256" key="6">
    <source>
        <dbReference type="ARBA" id="ARBA00022723"/>
    </source>
</evidence>
<dbReference type="EMBL" id="NOIF01000024">
    <property type="protein sequence ID" value="OZS44829.1"/>
    <property type="molecule type" value="Genomic_DNA"/>
</dbReference>
<dbReference type="NCBIfam" id="TIGR00254">
    <property type="entry name" value="GGDEF"/>
    <property type="match status" value="1"/>
</dbReference>
<keyword evidence="13" id="KW-0732">Signal</keyword>
<dbReference type="InterPro" id="IPR029787">
    <property type="entry name" value="Nucleotide_cyclase"/>
</dbReference>
<evidence type="ECO:0000256" key="1">
    <source>
        <dbReference type="ARBA" id="ARBA00003469"/>
    </source>
</evidence>
<keyword evidence="5" id="KW-0808">Transferase</keyword>
<keyword evidence="9" id="KW-0408">Iron</keyword>
<keyword evidence="8" id="KW-0784">Thiamine biosynthesis</keyword>
<dbReference type="SMART" id="SM00267">
    <property type="entry name" value="GGDEF"/>
    <property type="match status" value="1"/>
</dbReference>
<dbReference type="InterPro" id="IPR015168">
    <property type="entry name" value="SsuA/THI5"/>
</dbReference>
<sequence>MMFHIVNRIQPTILLLLAIFASATCRATETVTLQLRWSHQAEFAGFYIAKAKGFYQDIGLNVVINPGKDGKSALHSVLSREADFGVGNSEILVAYSQGLPLVALANIFQRSPSVLITKTSSQIDSLTQLAGKRIMMFSGNEDAEIIAMLTKNGVNINNFHQVKTRSNIDDLIKDKVDAYSAYLTNEPFLLNQQGIETTIFDPTEYGVYFYSDIIFTHQDLATNRHDLVKAFRAASLKGWEYALKNLPETLDVLETYNTGKSRTFLYSELLASKAMIMPELVEMGHMNVTRWQQIADELYQLNIIPKTTINEQFLFPLQEKNNLLQLQPWLNIAGVIFIISLAALSYYSWINHKLKQEINRRIQSEKKAENIARKDMLTGVANRYALIEILHKTINSKALQQSAPALLFIDLDNFKAVNDTFGHQTGDRVLQQFCFRVNGLLRGSAFFARLAGDEFIILMTKSSIDDVDSLMDKITEQAEKPFIIGGNTVSIGASIGVTYYRNGDTPEYFLSRADSHMYGNKKRSRQERFTETIKDC</sequence>
<dbReference type="InterPro" id="IPR000160">
    <property type="entry name" value="GGDEF_dom"/>
</dbReference>
<evidence type="ECO:0000313" key="15">
    <source>
        <dbReference type="EMBL" id="OZS44829.1"/>
    </source>
</evidence>
<evidence type="ECO:0000256" key="10">
    <source>
        <dbReference type="ARBA" id="ARBA00033171"/>
    </source>
</evidence>
<evidence type="ECO:0000256" key="7">
    <source>
        <dbReference type="ARBA" id="ARBA00022898"/>
    </source>
</evidence>
<keyword evidence="7" id="KW-0663">Pyridoxal phosphate</keyword>
<evidence type="ECO:0000256" key="12">
    <source>
        <dbReference type="SAM" id="Phobius"/>
    </source>
</evidence>
<reference evidence="15 16" key="1">
    <citation type="journal article" date="2016" name="Antonie Van Leeuwenhoek">
        <title>Photobacterium sanguinicancri sp. nov. isolated from marine animals.</title>
        <authorList>
            <person name="Gomez-Gil B."/>
            <person name="Roque A."/>
            <person name="Rotllant G."/>
            <person name="Romalde J.L."/>
            <person name="Doce A."/>
            <person name="Eggermont M."/>
            <person name="Defoirdt T."/>
        </authorList>
    </citation>
    <scope>NUCLEOTIDE SEQUENCE [LARGE SCALE GENOMIC DNA]</scope>
    <source>
        <strain evidence="15 16">CAIM 1827</strain>
    </source>
</reference>
<dbReference type="Proteomes" id="UP000215999">
    <property type="component" value="Unassembled WGS sequence"/>
</dbReference>
<keyword evidence="12" id="KW-0472">Membrane</keyword>
<dbReference type="Gene3D" id="3.30.70.270">
    <property type="match status" value="1"/>
</dbReference>
<dbReference type="SUPFAM" id="SSF53850">
    <property type="entry name" value="Periplasmic binding protein-like II"/>
    <property type="match status" value="1"/>
</dbReference>
<evidence type="ECO:0000256" key="11">
    <source>
        <dbReference type="ARBA" id="ARBA00048179"/>
    </source>
</evidence>
<dbReference type="Pfam" id="PF00990">
    <property type="entry name" value="GGDEF"/>
    <property type="match status" value="1"/>
</dbReference>
<comment type="similarity">
    <text evidence="3">Belongs to the NMT1/THI5 family.</text>
</comment>
<gene>
    <name evidence="15" type="ORF">ASV53_06005</name>
</gene>
<dbReference type="PANTHER" id="PTHR31528">
    <property type="entry name" value="4-AMINO-5-HYDROXYMETHYL-2-METHYLPYRIMIDINE PHOSPHATE SYNTHASE THI11-RELATED"/>
    <property type="match status" value="1"/>
</dbReference>
<evidence type="ECO:0000256" key="3">
    <source>
        <dbReference type="ARBA" id="ARBA00009406"/>
    </source>
</evidence>
<keyword evidence="12" id="KW-1133">Transmembrane helix</keyword>
<dbReference type="InterPro" id="IPR027939">
    <property type="entry name" value="NMT1/THI5"/>
</dbReference>
<dbReference type="PROSITE" id="PS50887">
    <property type="entry name" value="GGDEF"/>
    <property type="match status" value="1"/>
</dbReference>